<evidence type="ECO:0000256" key="1">
    <source>
        <dbReference type="ARBA" id="ARBA00023115"/>
    </source>
</evidence>
<dbReference type="Pfam" id="PF01564">
    <property type="entry name" value="Spermine_synth"/>
    <property type="match status" value="1"/>
</dbReference>
<keyword evidence="1" id="KW-0620">Polyamine biosynthesis</keyword>
<dbReference type="PANTHER" id="PTHR43317:SF1">
    <property type="entry name" value="THERMOSPERMINE SYNTHASE ACAULIS5"/>
    <property type="match status" value="1"/>
</dbReference>
<dbReference type="GO" id="GO:0006596">
    <property type="term" value="P:polyamine biosynthetic process"/>
    <property type="evidence" value="ECO:0007669"/>
    <property type="project" value="UniProtKB-KW"/>
</dbReference>
<dbReference type="Proteomes" id="UP000309038">
    <property type="component" value="Unassembled WGS sequence"/>
</dbReference>
<keyword evidence="3" id="KW-0812">Transmembrane</keyword>
<sequence length="412" mass="45663">MPALPAWPSVLLGGVLLCSMPQTAYWVAVYTGQMGDVIWGPVITHLSVLAPVLLLGVAVVKVLQTENDTAAMMGAPVQAITLPVCRMAIMTLQELWPLVPFIEETSETDIFTYIGCGTIALWALSPLIPSFPQAVPTPSNPTAQPKRRPQSSTTDIRHISGLGTGISASALIQHNISTTIVEIDPAVYEAATRYFGLVVPEPEKVFLTDARGWVISQTHAEMQGVSDITQDTPSFDIVIHDCFSGGGVPSHLFTQPFWEDLRKLVKPDGVVAVNFAGKLASDSSRAVILTLKQVFPQCRAFHDSLKELSEEELKTEFVNWVFFCTPSAKPLTFRAATESDYLNSYLRERVLSTLPEHEINLNLVIGDPNENDHRKYVLTDERNPLGNWQAQEALHHWKLMREVLPDVYWETY</sequence>
<accession>A0A4S4KE28</accession>
<evidence type="ECO:0000313" key="4">
    <source>
        <dbReference type="EMBL" id="THG96273.1"/>
    </source>
</evidence>
<name>A0A4S4KE28_9APHY</name>
<feature type="region of interest" description="Disordered" evidence="2">
    <location>
        <begin position="135"/>
        <end position="156"/>
    </location>
</feature>
<gene>
    <name evidence="4" type="ORF">EW026_g5530</name>
</gene>
<evidence type="ECO:0000313" key="5">
    <source>
        <dbReference type="Proteomes" id="UP000309038"/>
    </source>
</evidence>
<dbReference type="AlphaFoldDB" id="A0A4S4KE28"/>
<keyword evidence="3" id="KW-1133">Transmembrane helix</keyword>
<feature type="transmembrane region" description="Helical" evidence="3">
    <location>
        <begin position="6"/>
        <end position="30"/>
    </location>
</feature>
<dbReference type="EMBL" id="SGPJ01000248">
    <property type="protein sequence ID" value="THG96273.1"/>
    <property type="molecule type" value="Genomic_DNA"/>
</dbReference>
<dbReference type="InterPro" id="IPR029063">
    <property type="entry name" value="SAM-dependent_MTases_sf"/>
</dbReference>
<dbReference type="CDD" id="cd02440">
    <property type="entry name" value="AdoMet_MTases"/>
    <property type="match status" value="1"/>
</dbReference>
<reference evidence="4 5" key="1">
    <citation type="submission" date="2019-02" db="EMBL/GenBank/DDBJ databases">
        <title>Genome sequencing of the rare red list fungi Phlebia centrifuga.</title>
        <authorList>
            <person name="Buettner E."/>
            <person name="Kellner H."/>
        </authorList>
    </citation>
    <scope>NUCLEOTIDE SEQUENCE [LARGE SCALE GENOMIC DNA]</scope>
    <source>
        <strain evidence="4 5">DSM 108282</strain>
    </source>
</reference>
<feature type="transmembrane region" description="Helical" evidence="3">
    <location>
        <begin position="42"/>
        <end position="63"/>
    </location>
</feature>
<dbReference type="SUPFAM" id="SSF53335">
    <property type="entry name" value="S-adenosyl-L-methionine-dependent methyltransferases"/>
    <property type="match status" value="1"/>
</dbReference>
<evidence type="ECO:0000256" key="2">
    <source>
        <dbReference type="SAM" id="MobiDB-lite"/>
    </source>
</evidence>
<comment type="caution">
    <text evidence="4">The sequence shown here is derived from an EMBL/GenBank/DDBJ whole genome shotgun (WGS) entry which is preliminary data.</text>
</comment>
<evidence type="ECO:0008006" key="6">
    <source>
        <dbReference type="Google" id="ProtNLM"/>
    </source>
</evidence>
<proteinExistence type="predicted"/>
<organism evidence="4 5">
    <name type="scientific">Hermanssonia centrifuga</name>
    <dbReference type="NCBI Taxonomy" id="98765"/>
    <lineage>
        <taxon>Eukaryota</taxon>
        <taxon>Fungi</taxon>
        <taxon>Dikarya</taxon>
        <taxon>Basidiomycota</taxon>
        <taxon>Agaricomycotina</taxon>
        <taxon>Agaricomycetes</taxon>
        <taxon>Polyporales</taxon>
        <taxon>Meruliaceae</taxon>
        <taxon>Hermanssonia</taxon>
    </lineage>
</organism>
<dbReference type="PANTHER" id="PTHR43317">
    <property type="entry name" value="THERMOSPERMINE SYNTHASE ACAULIS5"/>
    <property type="match status" value="1"/>
</dbReference>
<dbReference type="Gene3D" id="3.40.50.150">
    <property type="entry name" value="Vaccinia Virus protein VP39"/>
    <property type="match status" value="1"/>
</dbReference>
<keyword evidence="3" id="KW-0472">Membrane</keyword>
<evidence type="ECO:0000256" key="3">
    <source>
        <dbReference type="SAM" id="Phobius"/>
    </source>
</evidence>
<dbReference type="NCBIfam" id="NF037959">
    <property type="entry name" value="MFS_SpdSyn"/>
    <property type="match status" value="1"/>
</dbReference>
<protein>
    <recommendedName>
        <fullName evidence="6">Spermidine synthase</fullName>
    </recommendedName>
</protein>
<keyword evidence="5" id="KW-1185">Reference proteome</keyword>